<comment type="similarity">
    <text evidence="1 5 6">Belongs to the universal ribosomal protein uL30 family.</text>
</comment>
<evidence type="ECO:0000313" key="8">
    <source>
        <dbReference type="EMBL" id="VBB04854.1"/>
    </source>
</evidence>
<sequence length="61" mass="6700">MAKLKITLTRSLIGRPEDQRATVKALGLGKTNSSVVQDDNAVIRGMIRKVEHLVSVIEVQD</sequence>
<evidence type="ECO:0000256" key="2">
    <source>
        <dbReference type="ARBA" id="ARBA00011838"/>
    </source>
</evidence>
<protein>
    <recommendedName>
        <fullName evidence="5">Large ribosomal subunit protein uL30</fullName>
    </recommendedName>
</protein>
<evidence type="ECO:0000256" key="5">
    <source>
        <dbReference type="HAMAP-Rule" id="MF_01371"/>
    </source>
</evidence>
<dbReference type="InterPro" id="IPR005996">
    <property type="entry name" value="Ribosomal_uL30_bac-type"/>
</dbReference>
<dbReference type="InterPro" id="IPR018038">
    <property type="entry name" value="Ribosomal_uL30_CS"/>
</dbReference>
<dbReference type="HAMAP" id="MF_01371_B">
    <property type="entry name" value="Ribosomal_uL30_B"/>
    <property type="match status" value="1"/>
</dbReference>
<keyword evidence="3 5" id="KW-0689">Ribosomal protein</keyword>
<evidence type="ECO:0000256" key="6">
    <source>
        <dbReference type="RuleBase" id="RU003734"/>
    </source>
</evidence>
<dbReference type="FunFam" id="3.30.1390.20:FF:000001">
    <property type="entry name" value="50S ribosomal protein L30"/>
    <property type="match status" value="1"/>
</dbReference>
<dbReference type="RefSeq" id="WP_122625879.1">
    <property type="nucleotide sequence ID" value="NZ_UPPP01000051.1"/>
</dbReference>
<dbReference type="GO" id="GO:0006412">
    <property type="term" value="P:translation"/>
    <property type="evidence" value="ECO:0007669"/>
    <property type="project" value="UniProtKB-UniRule"/>
</dbReference>
<organism evidence="8 9">
    <name type="scientific">Lucifera butyrica</name>
    <dbReference type="NCBI Taxonomy" id="1351585"/>
    <lineage>
        <taxon>Bacteria</taxon>
        <taxon>Bacillati</taxon>
        <taxon>Bacillota</taxon>
        <taxon>Negativicutes</taxon>
        <taxon>Veillonellales</taxon>
        <taxon>Veillonellaceae</taxon>
        <taxon>Lucifera</taxon>
    </lineage>
</organism>
<name>A0A498R031_9FIRM</name>
<dbReference type="OrthoDB" id="9812790at2"/>
<evidence type="ECO:0000256" key="3">
    <source>
        <dbReference type="ARBA" id="ARBA00022980"/>
    </source>
</evidence>
<keyword evidence="9" id="KW-1185">Reference proteome</keyword>
<dbReference type="PANTHER" id="PTHR15892:SF2">
    <property type="entry name" value="LARGE RIBOSOMAL SUBUNIT PROTEIN UL30M"/>
    <property type="match status" value="1"/>
</dbReference>
<evidence type="ECO:0000256" key="4">
    <source>
        <dbReference type="ARBA" id="ARBA00023274"/>
    </source>
</evidence>
<dbReference type="Gene3D" id="3.30.1390.20">
    <property type="entry name" value="Ribosomal protein L30, ferredoxin-like fold domain"/>
    <property type="match status" value="1"/>
</dbReference>
<dbReference type="GO" id="GO:0022625">
    <property type="term" value="C:cytosolic large ribosomal subunit"/>
    <property type="evidence" value="ECO:0007669"/>
    <property type="project" value="TreeGrafter"/>
</dbReference>
<dbReference type="CDD" id="cd01658">
    <property type="entry name" value="Ribosomal_L30"/>
    <property type="match status" value="1"/>
</dbReference>
<feature type="domain" description="Large ribosomal subunit protein uL30-like ferredoxin-like fold" evidence="7">
    <location>
        <begin position="4"/>
        <end position="54"/>
    </location>
</feature>
<accession>A0A498R031</accession>
<evidence type="ECO:0000256" key="1">
    <source>
        <dbReference type="ARBA" id="ARBA00007594"/>
    </source>
</evidence>
<dbReference type="InterPro" id="IPR016082">
    <property type="entry name" value="Ribosomal_uL30_ferredoxin-like"/>
</dbReference>
<dbReference type="GO" id="GO:0003735">
    <property type="term" value="F:structural constituent of ribosome"/>
    <property type="evidence" value="ECO:0007669"/>
    <property type="project" value="InterPro"/>
</dbReference>
<dbReference type="PIRSF" id="PIRSF002211">
    <property type="entry name" value="Ribosomal_L30_bac-type"/>
    <property type="match status" value="1"/>
</dbReference>
<dbReference type="PROSITE" id="PS00634">
    <property type="entry name" value="RIBOSOMAL_L30"/>
    <property type="match status" value="1"/>
</dbReference>
<evidence type="ECO:0000259" key="7">
    <source>
        <dbReference type="Pfam" id="PF00327"/>
    </source>
</evidence>
<dbReference type="SUPFAM" id="SSF55129">
    <property type="entry name" value="Ribosomal protein L30p/L7e"/>
    <property type="match status" value="1"/>
</dbReference>
<reference evidence="8 9" key="1">
    <citation type="submission" date="2018-06" db="EMBL/GenBank/DDBJ databases">
        <authorList>
            <person name="Strepis N."/>
        </authorList>
    </citation>
    <scope>NUCLEOTIDE SEQUENCE [LARGE SCALE GENOMIC DNA]</scope>
    <source>
        <strain evidence="8">LUCI</strain>
    </source>
</reference>
<gene>
    <name evidence="5" type="primary">rpmD</name>
    <name evidence="8" type="ORF">LUCI_0060</name>
</gene>
<evidence type="ECO:0000313" key="9">
    <source>
        <dbReference type="Proteomes" id="UP000277811"/>
    </source>
</evidence>
<comment type="subunit">
    <text evidence="2 5">Part of the 50S ribosomal subunit.</text>
</comment>
<dbReference type="Proteomes" id="UP000277811">
    <property type="component" value="Unassembled WGS sequence"/>
</dbReference>
<proteinExistence type="inferred from homology"/>
<dbReference type="NCBIfam" id="TIGR01308">
    <property type="entry name" value="rpmD_bact"/>
    <property type="match status" value="1"/>
</dbReference>
<dbReference type="Pfam" id="PF00327">
    <property type="entry name" value="Ribosomal_L30"/>
    <property type="match status" value="1"/>
</dbReference>
<dbReference type="AlphaFoldDB" id="A0A498R031"/>
<dbReference type="EMBL" id="UPPP01000051">
    <property type="protein sequence ID" value="VBB04854.1"/>
    <property type="molecule type" value="Genomic_DNA"/>
</dbReference>
<dbReference type="InterPro" id="IPR036919">
    <property type="entry name" value="Ribo_uL30_ferredoxin-like_sf"/>
</dbReference>
<dbReference type="PANTHER" id="PTHR15892">
    <property type="entry name" value="MITOCHONDRIAL RIBOSOMAL PROTEIN L30"/>
    <property type="match status" value="1"/>
</dbReference>
<keyword evidence="4 5" id="KW-0687">Ribonucleoprotein</keyword>